<keyword evidence="4" id="KW-1185">Reference proteome</keyword>
<dbReference type="PANTHER" id="PTHR14625:SF3">
    <property type="entry name" value="MICROCEPHALIN"/>
    <property type="match status" value="1"/>
</dbReference>
<evidence type="ECO:0000313" key="4">
    <source>
        <dbReference type="Proteomes" id="UP000297245"/>
    </source>
</evidence>
<dbReference type="SUPFAM" id="SSF52113">
    <property type="entry name" value="BRCT domain"/>
    <property type="match status" value="1"/>
</dbReference>
<reference evidence="3 4" key="1">
    <citation type="journal article" date="2019" name="Nat. Ecol. Evol.">
        <title>Megaphylogeny resolves global patterns of mushroom evolution.</title>
        <authorList>
            <person name="Varga T."/>
            <person name="Krizsan K."/>
            <person name="Foldi C."/>
            <person name="Dima B."/>
            <person name="Sanchez-Garcia M."/>
            <person name="Sanchez-Ramirez S."/>
            <person name="Szollosi G.J."/>
            <person name="Szarkandi J.G."/>
            <person name="Papp V."/>
            <person name="Albert L."/>
            <person name="Andreopoulos W."/>
            <person name="Angelini C."/>
            <person name="Antonin V."/>
            <person name="Barry K.W."/>
            <person name="Bougher N.L."/>
            <person name="Buchanan P."/>
            <person name="Buyck B."/>
            <person name="Bense V."/>
            <person name="Catcheside P."/>
            <person name="Chovatia M."/>
            <person name="Cooper J."/>
            <person name="Damon W."/>
            <person name="Desjardin D."/>
            <person name="Finy P."/>
            <person name="Geml J."/>
            <person name="Haridas S."/>
            <person name="Hughes K."/>
            <person name="Justo A."/>
            <person name="Karasinski D."/>
            <person name="Kautmanova I."/>
            <person name="Kiss B."/>
            <person name="Kocsube S."/>
            <person name="Kotiranta H."/>
            <person name="LaButti K.M."/>
            <person name="Lechner B.E."/>
            <person name="Liimatainen K."/>
            <person name="Lipzen A."/>
            <person name="Lukacs Z."/>
            <person name="Mihaltcheva S."/>
            <person name="Morgado L.N."/>
            <person name="Niskanen T."/>
            <person name="Noordeloos M.E."/>
            <person name="Ohm R.A."/>
            <person name="Ortiz-Santana B."/>
            <person name="Ovrebo C."/>
            <person name="Racz N."/>
            <person name="Riley R."/>
            <person name="Savchenko A."/>
            <person name="Shiryaev A."/>
            <person name="Soop K."/>
            <person name="Spirin V."/>
            <person name="Szebenyi C."/>
            <person name="Tomsovsky M."/>
            <person name="Tulloss R.E."/>
            <person name="Uehling J."/>
            <person name="Grigoriev I.V."/>
            <person name="Vagvolgyi C."/>
            <person name="Papp T."/>
            <person name="Martin F.M."/>
            <person name="Miettinen O."/>
            <person name="Hibbett D.S."/>
            <person name="Nagy L.G."/>
        </authorList>
    </citation>
    <scope>NUCLEOTIDE SEQUENCE [LARGE SCALE GENOMIC DNA]</scope>
    <source>
        <strain evidence="3 4">CBS 962.96</strain>
    </source>
</reference>
<dbReference type="InterPro" id="IPR036420">
    <property type="entry name" value="BRCT_dom_sf"/>
</dbReference>
<feature type="region of interest" description="Disordered" evidence="1">
    <location>
        <begin position="1"/>
        <end position="52"/>
    </location>
</feature>
<sequence length="213" mass="23496">MGPPPTPPRREGLRNLRSSSSTYPSSSAGGSSSSSVANGNTNHSNSEQKEEKRKYGVLDKCKVFVDIRGEGGEDVASLFSESLEILGARIMTRVGSTCTHIVFKDGLPSTVNRYRLLNDPKPKVVGLTWVVECIEKMQHVDEEKFLIDLEEFKFATAHKRRKSMIPKMIPSFDSSEGGQEGDGDVSMESNSSMLDDLPPLERARLRQSMASRT</sequence>
<feature type="domain" description="BRCT" evidence="2">
    <location>
        <begin position="83"/>
        <end position="147"/>
    </location>
</feature>
<dbReference type="PROSITE" id="PS50172">
    <property type="entry name" value="BRCT"/>
    <property type="match status" value="1"/>
</dbReference>
<dbReference type="InterPro" id="IPR022047">
    <property type="entry name" value="Microcephalin-like"/>
</dbReference>
<evidence type="ECO:0000256" key="1">
    <source>
        <dbReference type="SAM" id="MobiDB-lite"/>
    </source>
</evidence>
<protein>
    <recommendedName>
        <fullName evidence="2">BRCT domain-containing protein</fullName>
    </recommendedName>
</protein>
<proteinExistence type="predicted"/>
<feature type="compositionally biased region" description="Polar residues" evidence="1">
    <location>
        <begin position="36"/>
        <end position="45"/>
    </location>
</feature>
<dbReference type="AlphaFoldDB" id="A0A4S8L8J2"/>
<dbReference type="CDD" id="cd17716">
    <property type="entry name" value="BRCT_microcephalin_rpt1"/>
    <property type="match status" value="1"/>
</dbReference>
<gene>
    <name evidence="3" type="ORF">K435DRAFT_686417</name>
</gene>
<dbReference type="EMBL" id="ML179568">
    <property type="protein sequence ID" value="THU85037.1"/>
    <property type="molecule type" value="Genomic_DNA"/>
</dbReference>
<dbReference type="InterPro" id="IPR001357">
    <property type="entry name" value="BRCT_dom"/>
</dbReference>
<accession>A0A4S8L8J2</accession>
<dbReference type="OrthoDB" id="2384350at2759"/>
<dbReference type="Proteomes" id="UP000297245">
    <property type="component" value="Unassembled WGS sequence"/>
</dbReference>
<evidence type="ECO:0000259" key="2">
    <source>
        <dbReference type="PROSITE" id="PS50172"/>
    </source>
</evidence>
<organism evidence="3 4">
    <name type="scientific">Dendrothele bispora (strain CBS 962.96)</name>
    <dbReference type="NCBI Taxonomy" id="1314807"/>
    <lineage>
        <taxon>Eukaryota</taxon>
        <taxon>Fungi</taxon>
        <taxon>Dikarya</taxon>
        <taxon>Basidiomycota</taxon>
        <taxon>Agaricomycotina</taxon>
        <taxon>Agaricomycetes</taxon>
        <taxon>Agaricomycetidae</taxon>
        <taxon>Agaricales</taxon>
        <taxon>Agaricales incertae sedis</taxon>
        <taxon>Dendrothele</taxon>
    </lineage>
</organism>
<feature type="region of interest" description="Disordered" evidence="1">
    <location>
        <begin position="168"/>
        <end position="213"/>
    </location>
</feature>
<feature type="compositionally biased region" description="Low complexity" evidence="1">
    <location>
        <begin position="18"/>
        <end position="35"/>
    </location>
</feature>
<evidence type="ECO:0000313" key="3">
    <source>
        <dbReference type="EMBL" id="THU85037.1"/>
    </source>
</evidence>
<dbReference type="Gene3D" id="3.40.50.10190">
    <property type="entry name" value="BRCT domain"/>
    <property type="match status" value="1"/>
</dbReference>
<dbReference type="Pfam" id="PF00533">
    <property type="entry name" value="BRCT"/>
    <property type="match status" value="1"/>
</dbReference>
<dbReference type="GO" id="GO:0000278">
    <property type="term" value="P:mitotic cell cycle"/>
    <property type="evidence" value="ECO:0007669"/>
    <property type="project" value="TreeGrafter"/>
</dbReference>
<dbReference type="PANTHER" id="PTHR14625">
    <property type="entry name" value="MICROCEPHALIN"/>
    <property type="match status" value="1"/>
</dbReference>
<name>A0A4S8L8J2_DENBC</name>